<dbReference type="OrthoDB" id="9816036at2"/>
<proteinExistence type="predicted"/>
<reference evidence="2" key="1">
    <citation type="journal article" date="2014" name="Int. J. Syst. Evol. Microbiol.">
        <title>Complete genome sequence of Corynebacterium casei LMG S-19264T (=DSM 44701T), isolated from a smear-ripened cheese.</title>
        <authorList>
            <consortium name="US DOE Joint Genome Institute (JGI-PGF)"/>
            <person name="Walter F."/>
            <person name="Albersmeier A."/>
            <person name="Kalinowski J."/>
            <person name="Ruckert C."/>
        </authorList>
    </citation>
    <scope>NUCLEOTIDE SEQUENCE</scope>
    <source>
        <strain evidence="2">KCTC 32020</strain>
    </source>
</reference>
<dbReference type="Pfam" id="PF08867">
    <property type="entry name" value="FRG"/>
    <property type="match status" value="1"/>
</dbReference>
<organism evidence="2 3">
    <name type="scientific">Vulcaniibacterium thermophilum</name>
    <dbReference type="NCBI Taxonomy" id="1169913"/>
    <lineage>
        <taxon>Bacteria</taxon>
        <taxon>Pseudomonadati</taxon>
        <taxon>Pseudomonadota</taxon>
        <taxon>Gammaproteobacteria</taxon>
        <taxon>Lysobacterales</taxon>
        <taxon>Lysobacteraceae</taxon>
        <taxon>Vulcaniibacterium</taxon>
    </lineage>
</organism>
<evidence type="ECO:0000313" key="2">
    <source>
        <dbReference type="EMBL" id="GHE27170.1"/>
    </source>
</evidence>
<comment type="caution">
    <text evidence="2">The sequence shown here is derived from an EMBL/GenBank/DDBJ whole genome shotgun (WGS) entry which is preliminary data.</text>
</comment>
<dbReference type="SMART" id="SM00901">
    <property type="entry name" value="FRG"/>
    <property type="match status" value="1"/>
</dbReference>
<evidence type="ECO:0000259" key="1">
    <source>
        <dbReference type="SMART" id="SM00901"/>
    </source>
</evidence>
<name>A0A919DA56_9GAMM</name>
<evidence type="ECO:0000313" key="3">
    <source>
        <dbReference type="Proteomes" id="UP000636453"/>
    </source>
</evidence>
<reference evidence="2" key="2">
    <citation type="submission" date="2020-09" db="EMBL/GenBank/DDBJ databases">
        <authorList>
            <person name="Sun Q."/>
            <person name="Kim S."/>
        </authorList>
    </citation>
    <scope>NUCLEOTIDE SEQUENCE</scope>
    <source>
        <strain evidence="2">KCTC 32020</strain>
    </source>
</reference>
<dbReference type="EMBL" id="BNCF01000002">
    <property type="protein sequence ID" value="GHE27170.1"/>
    <property type="molecule type" value="Genomic_DNA"/>
</dbReference>
<gene>
    <name evidence="2" type="ORF">GCM10007167_05600</name>
</gene>
<dbReference type="AlphaFoldDB" id="A0A919DA56"/>
<keyword evidence="3" id="KW-1185">Reference proteome</keyword>
<feature type="domain" description="FRG" evidence="1">
    <location>
        <begin position="16"/>
        <end position="121"/>
    </location>
</feature>
<accession>A0A919DA56</accession>
<dbReference type="Proteomes" id="UP000636453">
    <property type="component" value="Unassembled WGS sequence"/>
</dbReference>
<protein>
    <recommendedName>
        <fullName evidence="1">FRG domain-containing protein</fullName>
    </recommendedName>
</protein>
<sequence>MDEKISLINRYLLWAEACGCEMFRGQTNAAWPLQPSIVRYADHVRDRFASIAEVEQRLIAEFEKFALPFGDLRPASYVEKLIHAQHHGLPTRLLDWTSNPLKALYFAVDNPDADEVDGVVAAFSPAYWWDNLAQVKLEADLGTFYPELVNERVGAQEGCFTSFPLPARGFDVLPLAAEHDPERVARLDAFVVPAAAKRDMRRALSRFGINPRTIYPGLEGVARWVRSKLADYAV</sequence>
<dbReference type="InterPro" id="IPR014966">
    <property type="entry name" value="FRG-dom"/>
</dbReference>
<dbReference type="RefSeq" id="WP_146472119.1">
    <property type="nucleotide sequence ID" value="NZ_BNCF01000002.1"/>
</dbReference>